<evidence type="ECO:0000313" key="2">
    <source>
        <dbReference type="EMBL" id="MEW9623674.1"/>
    </source>
</evidence>
<evidence type="ECO:0000256" key="1">
    <source>
        <dbReference type="ARBA" id="ARBA00005260"/>
    </source>
</evidence>
<proteinExistence type="inferred from homology"/>
<dbReference type="PANTHER" id="PTHR33677:SF5">
    <property type="entry name" value="TRANSCRIPTIONAL REPRESSOR FRMR"/>
    <property type="match status" value="1"/>
</dbReference>
<accession>A0ABV3QNM8</accession>
<organism evidence="2 3">
    <name type="scientific">Rhodanobacter geophilus</name>
    <dbReference type="NCBI Taxonomy" id="3162488"/>
    <lineage>
        <taxon>Bacteria</taxon>
        <taxon>Pseudomonadati</taxon>
        <taxon>Pseudomonadota</taxon>
        <taxon>Gammaproteobacteria</taxon>
        <taxon>Lysobacterales</taxon>
        <taxon>Rhodanobacteraceae</taxon>
        <taxon>Rhodanobacter</taxon>
    </lineage>
</organism>
<dbReference type="InterPro" id="IPR003735">
    <property type="entry name" value="Metal_Tscrpt_repr"/>
</dbReference>
<keyword evidence="3" id="KW-1185">Reference proteome</keyword>
<dbReference type="PANTHER" id="PTHR33677">
    <property type="entry name" value="TRANSCRIPTIONAL REPRESSOR FRMR-RELATED"/>
    <property type="match status" value="1"/>
</dbReference>
<evidence type="ECO:0000313" key="3">
    <source>
        <dbReference type="Proteomes" id="UP001556170"/>
    </source>
</evidence>
<gene>
    <name evidence="2" type="ORF">ABQJ56_05485</name>
</gene>
<reference evidence="2 3" key="1">
    <citation type="submission" date="2024-06" db="EMBL/GenBank/DDBJ databases">
        <authorList>
            <person name="Woo H."/>
        </authorList>
    </citation>
    <scope>NUCLEOTIDE SEQUENCE [LARGE SCALE GENOMIC DNA]</scope>
    <source>
        <strain evidence="2 3">S2-g</strain>
    </source>
</reference>
<protein>
    <submittedName>
        <fullName evidence="2">Metal-sensing transcriptional repressor</fullName>
    </submittedName>
</protein>
<dbReference type="Proteomes" id="UP001556170">
    <property type="component" value="Unassembled WGS sequence"/>
</dbReference>
<dbReference type="Pfam" id="PF02583">
    <property type="entry name" value="Trns_repr_metal"/>
    <property type="match status" value="1"/>
</dbReference>
<dbReference type="EMBL" id="JBFOHL010000003">
    <property type="protein sequence ID" value="MEW9623674.1"/>
    <property type="molecule type" value="Genomic_DNA"/>
</dbReference>
<comment type="similarity">
    <text evidence="1">Belongs to the FrmR/RcnR family.</text>
</comment>
<sequence length="93" mass="10071">MPYSTREKKQALVRVRRIGGQLDALAQALQQETDCGAVLQQIAAIRGAVNGLMGEVLESHLRASFAPRAVKPRGAADAVALEQTITLLRTYLK</sequence>
<dbReference type="RefSeq" id="WP_367843978.1">
    <property type="nucleotide sequence ID" value="NZ_JBFOHL010000003.1"/>
</dbReference>
<comment type="caution">
    <text evidence="2">The sequence shown here is derived from an EMBL/GenBank/DDBJ whole genome shotgun (WGS) entry which is preliminary data.</text>
</comment>
<dbReference type="CDD" id="cd10153">
    <property type="entry name" value="RcnR-FrmR-like_DUF156"/>
    <property type="match status" value="1"/>
</dbReference>
<dbReference type="Gene3D" id="1.20.58.1000">
    <property type="entry name" value="Metal-sensitive repressor, helix protomer"/>
    <property type="match status" value="1"/>
</dbReference>
<name>A0ABV3QNM8_9GAMM</name>
<dbReference type="InterPro" id="IPR038390">
    <property type="entry name" value="Metal_Tscrpt_repr_sf"/>
</dbReference>